<feature type="region of interest" description="Disordered" evidence="1">
    <location>
        <begin position="367"/>
        <end position="429"/>
    </location>
</feature>
<dbReference type="InterPro" id="IPR058925">
    <property type="entry name" value="zf-C2H2_AcuF"/>
</dbReference>
<keyword evidence="4" id="KW-1185">Reference proteome</keyword>
<dbReference type="EMBL" id="MPDP01000279">
    <property type="protein sequence ID" value="KAK1458397.1"/>
    <property type="molecule type" value="Genomic_DNA"/>
</dbReference>
<gene>
    <name evidence="3" type="ORF">CCUS01_09496</name>
</gene>
<reference evidence="3" key="1">
    <citation type="submission" date="2016-11" db="EMBL/GenBank/DDBJ databases">
        <title>The genome sequence of Colletotrichum cuscutae.</title>
        <authorList>
            <person name="Baroncelli R."/>
        </authorList>
    </citation>
    <scope>NUCLEOTIDE SEQUENCE</scope>
    <source>
        <strain evidence="3">IMI 304802</strain>
    </source>
</reference>
<accession>A0AAI9UHC2</accession>
<dbReference type="PANTHER" id="PTHR35391:SF7">
    <property type="entry name" value="C2H2-TYPE DOMAIN-CONTAINING PROTEIN"/>
    <property type="match status" value="1"/>
</dbReference>
<dbReference type="PANTHER" id="PTHR35391">
    <property type="entry name" value="C2H2-TYPE DOMAIN-CONTAINING PROTEIN-RELATED"/>
    <property type="match status" value="1"/>
</dbReference>
<evidence type="ECO:0000313" key="3">
    <source>
        <dbReference type="EMBL" id="KAK1458397.1"/>
    </source>
</evidence>
<dbReference type="InterPro" id="IPR013087">
    <property type="entry name" value="Znf_C2H2_type"/>
</dbReference>
<comment type="caution">
    <text evidence="3">The sequence shown here is derived from an EMBL/GenBank/DDBJ whole genome shotgun (WGS) entry which is preliminary data.</text>
</comment>
<dbReference type="SMART" id="SM00355">
    <property type="entry name" value="ZnF_C2H2"/>
    <property type="match status" value="3"/>
</dbReference>
<evidence type="ECO:0000259" key="2">
    <source>
        <dbReference type="PROSITE" id="PS00028"/>
    </source>
</evidence>
<organism evidence="3 4">
    <name type="scientific">Colletotrichum cuscutae</name>
    <dbReference type="NCBI Taxonomy" id="1209917"/>
    <lineage>
        <taxon>Eukaryota</taxon>
        <taxon>Fungi</taxon>
        <taxon>Dikarya</taxon>
        <taxon>Ascomycota</taxon>
        <taxon>Pezizomycotina</taxon>
        <taxon>Sordariomycetes</taxon>
        <taxon>Hypocreomycetidae</taxon>
        <taxon>Glomerellales</taxon>
        <taxon>Glomerellaceae</taxon>
        <taxon>Colletotrichum</taxon>
        <taxon>Colletotrichum acutatum species complex</taxon>
    </lineage>
</organism>
<dbReference type="PROSITE" id="PS00028">
    <property type="entry name" value="ZINC_FINGER_C2H2_1"/>
    <property type="match status" value="1"/>
</dbReference>
<feature type="compositionally biased region" description="Polar residues" evidence="1">
    <location>
        <begin position="372"/>
        <end position="382"/>
    </location>
</feature>
<evidence type="ECO:0000313" key="4">
    <source>
        <dbReference type="Proteomes" id="UP001239213"/>
    </source>
</evidence>
<proteinExistence type="predicted"/>
<dbReference type="Pfam" id="PF26082">
    <property type="entry name" value="zf-C2H2_AcuF"/>
    <property type="match status" value="1"/>
</dbReference>
<evidence type="ECO:0000256" key="1">
    <source>
        <dbReference type="SAM" id="MobiDB-lite"/>
    </source>
</evidence>
<protein>
    <recommendedName>
        <fullName evidence="2">C2H2-type domain-containing protein</fullName>
    </recommendedName>
</protein>
<dbReference type="AlphaFoldDB" id="A0AAI9UHC2"/>
<feature type="compositionally biased region" description="Basic and acidic residues" evidence="1">
    <location>
        <begin position="645"/>
        <end position="660"/>
    </location>
</feature>
<feature type="region of interest" description="Disordered" evidence="1">
    <location>
        <begin position="630"/>
        <end position="690"/>
    </location>
</feature>
<sequence length="702" mass="79321">MNSHPTPATVLLTELIENIDDAIKAFKDLESPPSTLDGSSQSHEDIVTELDAIMEDFPDIINCLMRLVIMIQNPVRSDRFSGAKLTDTTAYEYHDIQHVSAKFEGIDDQLAQLLGKAISSRRQYFKYREAHHKKLSHLMDNQADTNRTEILQSTVASSIPDYLKQLSQIDKYDESFSREEMASVTSYEASSIGDPQARSIPDLPKEAYDGPFECQFCFMLVEIRDTHAWRRHVYDDLRPYNCLAEDCITPGREFGKRHEWMEHMLQRHLRVWRCPFDCDRTFNSASQSAEHLETQHRKMVRGDQIDNLVMLSSQPLDEGAKVPCPLCFETMPPLQNYQRHVGKHQRQLALFALPINNDADEDTSKIGKATEENSGLDSNTDCSETEDELEPELSAAENWEQQVETPPEEQRGHQPTPSTSSSRASSPVRMNEYFVPQDGIDREVITTDVRHHLGDDASVSPGHYENPQTGQDTQGYHITSSINLTNVDPARWEAERQRRAAQSPAGMSTGRKPEYMERAHAFAAENSSPDGSLSYPKQYSGHPAPEYQTEVEQEAHSNAKDYSTSALMQRLQIYIEDTDDLQDRLNTGGRGIEQQQTEDILLLQGDAVLVDHLGNGTQPDIAQAAALEPLSSNNEPGESSPAAWLHDKSGADDNSMRDFTPRYPRPFAGNGGVSREEVYEEAEHDDRHRRTTLDFLDLAQRK</sequence>
<feature type="compositionally biased region" description="Low complexity" evidence="1">
    <location>
        <begin position="415"/>
        <end position="427"/>
    </location>
</feature>
<feature type="domain" description="C2H2-type" evidence="2">
    <location>
        <begin position="274"/>
        <end position="296"/>
    </location>
</feature>
<name>A0AAI9UHC2_9PEZI</name>
<dbReference type="Proteomes" id="UP001239213">
    <property type="component" value="Unassembled WGS sequence"/>
</dbReference>